<dbReference type="Gene3D" id="3.90.120.10">
    <property type="entry name" value="DNA Methylase, subunit A, domain 2"/>
    <property type="match status" value="1"/>
</dbReference>
<dbReference type="EC" id="2.1.1.37" evidence="2"/>
<sequence>MDSSETGGGMADCSVGSIVWVRRRNGSWWPGKILGPDELSSSLITSPRSGTPVKLLGREDASVDWYNLEKSKRVKAFRCGEFDDCIEKAEAAQGMPPKKREKYARREDAIMHALELERQLLEKKYGKLGNSSNGRSRSSPDAVTSSIYLGNGSGNQNDSRLDQLSQKVGSSLPEKNRTNQNMYVKMVKEETQLSGEDDSAGALPRMRGLQDFGLRTATPREELSGVAFRAKRSRNAYLPYDSVEYLIDDQTLSSQLEIPVSKIEESSYQADMGENHSSGSTEDTETDCSDTDSLESDSNDEMTALSGVISAFFSLFQSATLSNHCDGSASIELQPKYPRRIEAPEEHASISSSDDFDELAFADNSSHPYLHGHVSTKTGVSKWQHKGKRNNRNLGNSSRGYTNSKSSNWSPSVPEYADRSFKSNTSKYGPKSSHSPYEFVDFEGSLGWNSRSAMRGYWDDSRDDFVGRYRFGCGGPTLMDVDLKVQANNYRRDVPIISLMSKLNGHAIVGHPIQIEALENGLTETYVSSTDYFVPSPTPLTSMWRTGRRTANSRVPRPFLPSMLNGEGKGREFANKGSNQKIRALSSFASGKHQSDLRGGGGLIKNGNTHTTVACIPVNLVFSRLHEELVGRHHCQGLFWDDCELLYTLGAKLLWTGEKCFLIVKYVLDTSGTGFKHLESPSEGLRAQASICVKKQLSTRLPVDMADFQSENPPSAPPPPELDSNSNPKTPVRNSRDEACADMDTESFPSSNGLSAGKMSNVRVETLRISGNHSFRRSPRLVNNAKGESAAKEVNSAKLNGFVEKSPPSKKHKSEKKVSFFIGDPILEDEARRRWPWRYAKNKGLQNNGLRSKTKIEDDDGDEELVLDIKCHYSQAEILKTVFNLGDCAYVKGPKGGSDYVGKILEFFETMDGEDYFRVQWFFRAEDTVIKDDGISHDKKRLFYSTLMNDNLLDCIVSKVEVVQIPSNVNLKAQPIPPCDFYFDMQYSVDYSTFSTIVKDTSSLSPLPYPLMTSTKKENGTCKNIHQCTTDETNSNKLCNPELALLDLYSGCGGMSTGLCIGSKASGINLVTRWAVDLDEAACQSLKLNHPETHIRCGYAEDFLHLLKEWDSLCKRYGSHEEKDLRCRTNRGASENKETKENHKRSSEYAVEKLVDICYGDPTGNSKRGLKFKVIFSLIVMYNKKFLLFVPSKCHERIQDFVLKGMKARILPRPGDVAVICGGPPCQGISGYNRFRNADCPLDDERNRQIVIFMDIIDFLRPKFVLMENVIDILRFANGCLGRYAISQLVRMHYQARLGIMAAGCYGLPQFRLRVFLWGAHPHEASILINCFGNLVLPQFPLPTHDVVIKYGYPSDFERNVVAYDEGQPRDLEKLVVLGDAISDLPPVANDENREKISYKNKPQTEFQKYIRAAKCDMMGSPSCNTSTGKNPVLYDHLPYPLNEDDYMRVCRIPKRKGANYRDLPGIVIGSNNVVTRAREPELMPSGKHWVPDYAINFRGGTSKAAFGRLWWDETVPTVLCYPDPHSRAIIHPEQDRLLTLRECARLQGFHDHYKFCGTLKERQVPSSRECSGCFSGTCTWVLTGHGGAEAEWGWTPHDTPAKVLSLYNS</sequence>
<keyword evidence="6" id="KW-0238">DNA-binding</keyword>
<feature type="compositionally biased region" description="Polar residues" evidence="9">
    <location>
        <begin position="422"/>
        <end position="434"/>
    </location>
</feature>
<dbReference type="Proteomes" id="UP000325081">
    <property type="component" value="Unassembled WGS sequence"/>
</dbReference>
<evidence type="ECO:0000256" key="4">
    <source>
        <dbReference type="ARBA" id="ARBA00022679"/>
    </source>
</evidence>
<dbReference type="PRINTS" id="PR00105">
    <property type="entry name" value="C5METTRFRASE"/>
</dbReference>
<feature type="domain" description="PWWP" evidence="10">
    <location>
        <begin position="15"/>
        <end position="70"/>
    </location>
</feature>
<name>A0A5A7PM91_STRAF</name>
<dbReference type="SUPFAM" id="SSF53335">
    <property type="entry name" value="S-adenosyl-L-methionine-dependent methyltransferases"/>
    <property type="match status" value="1"/>
</dbReference>
<evidence type="ECO:0000259" key="10">
    <source>
        <dbReference type="PROSITE" id="PS50812"/>
    </source>
</evidence>
<keyword evidence="3 8" id="KW-0489">Methyltransferase</keyword>
<dbReference type="SUPFAM" id="SSF63748">
    <property type="entry name" value="Tudor/PWWP/MBT"/>
    <property type="match status" value="1"/>
</dbReference>
<dbReference type="PROSITE" id="PS51038">
    <property type="entry name" value="BAH"/>
    <property type="match status" value="1"/>
</dbReference>
<reference evidence="13" key="1">
    <citation type="journal article" date="2019" name="Curr. Biol.">
        <title>Genome Sequence of Striga asiatica Provides Insight into the Evolution of Plant Parasitism.</title>
        <authorList>
            <person name="Yoshida S."/>
            <person name="Kim S."/>
            <person name="Wafula E.K."/>
            <person name="Tanskanen J."/>
            <person name="Kim Y.M."/>
            <person name="Honaas L."/>
            <person name="Yang Z."/>
            <person name="Spallek T."/>
            <person name="Conn C.E."/>
            <person name="Ichihashi Y."/>
            <person name="Cheong K."/>
            <person name="Cui S."/>
            <person name="Der J.P."/>
            <person name="Gundlach H."/>
            <person name="Jiao Y."/>
            <person name="Hori C."/>
            <person name="Ishida J.K."/>
            <person name="Kasahara H."/>
            <person name="Kiba T."/>
            <person name="Kim M.S."/>
            <person name="Koo N."/>
            <person name="Laohavisit A."/>
            <person name="Lee Y.H."/>
            <person name="Lumba S."/>
            <person name="McCourt P."/>
            <person name="Mortimer J.C."/>
            <person name="Mutuku J.M."/>
            <person name="Nomura T."/>
            <person name="Sasaki-Sekimoto Y."/>
            <person name="Seto Y."/>
            <person name="Wang Y."/>
            <person name="Wakatake T."/>
            <person name="Sakakibara H."/>
            <person name="Demura T."/>
            <person name="Yamaguchi S."/>
            <person name="Yoneyama K."/>
            <person name="Manabe R.I."/>
            <person name="Nelson D.C."/>
            <person name="Schulman A.H."/>
            <person name="Timko M.P."/>
            <person name="dePamphilis C.W."/>
            <person name="Choi D."/>
            <person name="Shirasu K."/>
        </authorList>
    </citation>
    <scope>NUCLEOTIDE SEQUENCE [LARGE SCALE GENOMIC DNA]</scope>
    <source>
        <strain evidence="13">cv. UVA1</strain>
    </source>
</reference>
<dbReference type="PANTHER" id="PTHR10629">
    <property type="entry name" value="CYTOSINE-SPECIFIC METHYLTRANSFERASE"/>
    <property type="match status" value="1"/>
</dbReference>
<dbReference type="Gene3D" id="2.30.30.140">
    <property type="match status" value="1"/>
</dbReference>
<proteinExistence type="inferred from homology"/>
<dbReference type="InterPro" id="IPR000313">
    <property type="entry name" value="PWWP_dom"/>
</dbReference>
<dbReference type="InterPro" id="IPR001525">
    <property type="entry name" value="C5_MeTfrase"/>
</dbReference>
<dbReference type="PROSITE" id="PS50812">
    <property type="entry name" value="PWWP"/>
    <property type="match status" value="1"/>
</dbReference>
<feature type="region of interest" description="Disordered" evidence="9">
    <location>
        <begin position="127"/>
        <end position="161"/>
    </location>
</feature>
<keyword evidence="4 8" id="KW-0808">Transferase</keyword>
<evidence type="ECO:0000256" key="1">
    <source>
        <dbReference type="ARBA" id="ARBA00004123"/>
    </source>
</evidence>
<feature type="compositionally biased region" description="Polar residues" evidence="9">
    <location>
        <begin position="723"/>
        <end position="733"/>
    </location>
</feature>
<dbReference type="PANTHER" id="PTHR10629:SF44">
    <property type="entry name" value="DNA (CYTOSINE-5-)-METHYLTRANSFERASE"/>
    <property type="match status" value="1"/>
</dbReference>
<evidence type="ECO:0000256" key="6">
    <source>
        <dbReference type="ARBA" id="ARBA00023125"/>
    </source>
</evidence>
<feature type="compositionally biased region" description="Low complexity" evidence="9">
    <location>
        <begin position="129"/>
        <end position="139"/>
    </location>
</feature>
<dbReference type="GO" id="GO:0003682">
    <property type="term" value="F:chromatin binding"/>
    <property type="evidence" value="ECO:0007669"/>
    <property type="project" value="InterPro"/>
</dbReference>
<dbReference type="Pfam" id="PF00145">
    <property type="entry name" value="DNA_methylase"/>
    <property type="match status" value="1"/>
</dbReference>
<dbReference type="Gene3D" id="3.40.50.150">
    <property type="entry name" value="Vaccinia Virus protein VP39"/>
    <property type="match status" value="1"/>
</dbReference>
<evidence type="ECO:0000256" key="5">
    <source>
        <dbReference type="ARBA" id="ARBA00022691"/>
    </source>
</evidence>
<feature type="region of interest" description="Disordered" evidence="9">
    <location>
        <begin position="373"/>
        <end position="434"/>
    </location>
</feature>
<evidence type="ECO:0000256" key="3">
    <source>
        <dbReference type="ARBA" id="ARBA00022603"/>
    </source>
</evidence>
<organism evidence="12 13">
    <name type="scientific">Striga asiatica</name>
    <name type="common">Asiatic witchweed</name>
    <name type="synonym">Buchnera asiatica</name>
    <dbReference type="NCBI Taxonomy" id="4170"/>
    <lineage>
        <taxon>Eukaryota</taxon>
        <taxon>Viridiplantae</taxon>
        <taxon>Streptophyta</taxon>
        <taxon>Embryophyta</taxon>
        <taxon>Tracheophyta</taxon>
        <taxon>Spermatophyta</taxon>
        <taxon>Magnoliopsida</taxon>
        <taxon>eudicotyledons</taxon>
        <taxon>Gunneridae</taxon>
        <taxon>Pentapetalae</taxon>
        <taxon>asterids</taxon>
        <taxon>lamiids</taxon>
        <taxon>Lamiales</taxon>
        <taxon>Orobanchaceae</taxon>
        <taxon>Buchnereae</taxon>
        <taxon>Striga</taxon>
    </lineage>
</organism>
<dbReference type="InterPro" id="IPR029063">
    <property type="entry name" value="SAM-dependent_MTases_sf"/>
</dbReference>
<gene>
    <name evidence="12" type="ORF">STAS_09606</name>
</gene>
<keyword evidence="5 8" id="KW-0949">S-adenosyl-L-methionine</keyword>
<dbReference type="InterPro" id="IPR001025">
    <property type="entry name" value="BAH_dom"/>
</dbReference>
<dbReference type="OrthoDB" id="5376140at2759"/>
<feature type="active site" evidence="8">
    <location>
        <position position="1226"/>
    </location>
</feature>
<dbReference type="InterPro" id="IPR043151">
    <property type="entry name" value="BAH_sf"/>
</dbReference>
<evidence type="ECO:0000259" key="11">
    <source>
        <dbReference type="PROSITE" id="PS51038"/>
    </source>
</evidence>
<feature type="compositionally biased region" description="Polar residues" evidence="9">
    <location>
        <begin position="141"/>
        <end position="161"/>
    </location>
</feature>
<dbReference type="Pfam" id="PF01426">
    <property type="entry name" value="BAH"/>
    <property type="match status" value="1"/>
</dbReference>
<comment type="subcellular location">
    <subcellularLocation>
        <location evidence="1">Nucleus</location>
    </subcellularLocation>
</comment>
<dbReference type="GO" id="GO:0044027">
    <property type="term" value="P:negative regulation of gene expression via chromosomal CpG island methylation"/>
    <property type="evidence" value="ECO:0007669"/>
    <property type="project" value="TreeGrafter"/>
</dbReference>
<dbReference type="PROSITE" id="PS51679">
    <property type="entry name" value="SAM_MT_C5"/>
    <property type="match status" value="1"/>
</dbReference>
<feature type="region of interest" description="Disordered" evidence="9">
    <location>
        <begin position="706"/>
        <end position="736"/>
    </location>
</feature>
<evidence type="ECO:0000256" key="7">
    <source>
        <dbReference type="ARBA" id="ARBA00023242"/>
    </source>
</evidence>
<dbReference type="CDD" id="cd05162">
    <property type="entry name" value="PWWP"/>
    <property type="match status" value="1"/>
</dbReference>
<comment type="caution">
    <text evidence="12">The sequence shown here is derived from an EMBL/GenBank/DDBJ whole genome shotgun (WGS) entry which is preliminary data.</text>
</comment>
<keyword evidence="13" id="KW-1185">Reference proteome</keyword>
<keyword evidence="7" id="KW-0539">Nucleus</keyword>
<evidence type="ECO:0000256" key="2">
    <source>
        <dbReference type="ARBA" id="ARBA00011975"/>
    </source>
</evidence>
<evidence type="ECO:0000313" key="12">
    <source>
        <dbReference type="EMBL" id="GER33467.1"/>
    </source>
</evidence>
<dbReference type="EMBL" id="BKCP01004738">
    <property type="protein sequence ID" value="GER33467.1"/>
    <property type="molecule type" value="Genomic_DNA"/>
</dbReference>
<dbReference type="FunFam" id="2.30.30.490:FF:000011">
    <property type="entry name" value="DNA (cytosine-5)-methyltransferase 1"/>
    <property type="match status" value="1"/>
</dbReference>
<evidence type="ECO:0000256" key="8">
    <source>
        <dbReference type="PROSITE-ProRule" id="PRU01016"/>
    </source>
</evidence>
<feature type="compositionally biased region" description="Acidic residues" evidence="9">
    <location>
        <begin position="282"/>
        <end position="299"/>
    </location>
</feature>
<feature type="region of interest" description="Disordered" evidence="9">
    <location>
        <begin position="265"/>
        <end position="299"/>
    </location>
</feature>
<evidence type="ECO:0000313" key="13">
    <source>
        <dbReference type="Proteomes" id="UP000325081"/>
    </source>
</evidence>
<evidence type="ECO:0000256" key="9">
    <source>
        <dbReference type="SAM" id="MobiDB-lite"/>
    </source>
</evidence>
<feature type="domain" description="BAH" evidence="11">
    <location>
        <begin position="881"/>
        <end position="998"/>
    </location>
</feature>
<dbReference type="Pfam" id="PF00855">
    <property type="entry name" value="PWWP"/>
    <property type="match status" value="1"/>
</dbReference>
<dbReference type="SMART" id="SM00439">
    <property type="entry name" value="BAH"/>
    <property type="match status" value="1"/>
</dbReference>
<dbReference type="GO" id="GO:0003677">
    <property type="term" value="F:DNA binding"/>
    <property type="evidence" value="ECO:0007669"/>
    <property type="project" value="UniProtKB-KW"/>
</dbReference>
<dbReference type="GO" id="GO:0032259">
    <property type="term" value="P:methylation"/>
    <property type="evidence" value="ECO:0007669"/>
    <property type="project" value="UniProtKB-KW"/>
</dbReference>
<feature type="compositionally biased region" description="Polar residues" evidence="9">
    <location>
        <begin position="401"/>
        <end position="411"/>
    </location>
</feature>
<dbReference type="GO" id="GO:0003886">
    <property type="term" value="F:DNA (cytosine-5-)-methyltransferase activity"/>
    <property type="evidence" value="ECO:0007669"/>
    <property type="project" value="UniProtKB-EC"/>
</dbReference>
<protein>
    <recommendedName>
        <fullName evidence="2">DNA (cytosine-5-)-methyltransferase</fullName>
        <ecNumber evidence="2">2.1.1.37</ecNumber>
    </recommendedName>
</protein>
<dbReference type="Gene3D" id="2.30.30.490">
    <property type="match status" value="1"/>
</dbReference>
<comment type="similarity">
    <text evidence="8">Belongs to the class I-like SAM-binding methyltransferase superfamily. C5-methyltransferase family.</text>
</comment>
<accession>A0A5A7PM91</accession>
<dbReference type="InterPro" id="IPR050390">
    <property type="entry name" value="C5-Methyltransferase"/>
</dbReference>
<dbReference type="GO" id="GO:0005634">
    <property type="term" value="C:nucleus"/>
    <property type="evidence" value="ECO:0007669"/>
    <property type="project" value="UniProtKB-SubCell"/>
</dbReference>